<name>A0A926DXM6_9FIRM</name>
<comment type="caution">
    <text evidence="3">The sequence shown here is derived from an EMBL/GenBank/DDBJ whole genome shotgun (WGS) entry which is preliminary data.</text>
</comment>
<evidence type="ECO:0000259" key="1">
    <source>
        <dbReference type="Pfam" id="PF19407"/>
    </source>
</evidence>
<accession>A0A926DXM6</accession>
<dbReference type="Pfam" id="PF24547">
    <property type="entry name" value="DUF7601"/>
    <property type="match status" value="1"/>
</dbReference>
<feature type="domain" description="DUF5979" evidence="1">
    <location>
        <begin position="131"/>
        <end position="218"/>
    </location>
</feature>
<dbReference type="InterPro" id="IPR046022">
    <property type="entry name" value="DUF5979"/>
</dbReference>
<dbReference type="Gene3D" id="2.60.40.1140">
    <property type="entry name" value="Collagen-binding surface protein Cna, B-type domain"/>
    <property type="match status" value="2"/>
</dbReference>
<gene>
    <name evidence="3" type="ORF">H8730_17435</name>
</gene>
<reference evidence="3" key="1">
    <citation type="submission" date="2020-08" db="EMBL/GenBank/DDBJ databases">
        <title>Genome public.</title>
        <authorList>
            <person name="Liu C."/>
            <person name="Sun Q."/>
        </authorList>
    </citation>
    <scope>NUCLEOTIDE SEQUENCE</scope>
    <source>
        <strain evidence="3">NSJ-32</strain>
    </source>
</reference>
<dbReference type="RefSeq" id="WP_249290318.1">
    <property type="nucleotide sequence ID" value="NZ_JACRSQ010000103.1"/>
</dbReference>
<feature type="domain" description="DUF7601" evidence="2">
    <location>
        <begin position="18"/>
        <end position="120"/>
    </location>
</feature>
<protein>
    <submittedName>
        <fullName evidence="3">Uncharacterized protein</fullName>
    </submittedName>
</protein>
<sequence length="258" mass="27743">EELLLPFVNVYQAEAEPGSLTVQKEVVGDNPDPDKEFSFAITFSDGGSYEYTVDGGEPQELISGGLLVLKSGQTAVFTNLPDGIPYTVKEIDAAGYLPAIIEAAGTIASGEAAVVKFQNRVPDEAEQPATLRVTKKLEGEYPEAEENKEFHFTLTVDGIAQEFTLKPGESKEFEIAAGAQYELHEDDSFTDGYALMLENGIGTALSGQTITVTATNTYVGEVQTEIEGEKTWELGGHDVALPESVTVQLKNGDLLVEE</sequence>
<evidence type="ECO:0000259" key="2">
    <source>
        <dbReference type="Pfam" id="PF24547"/>
    </source>
</evidence>
<proteinExistence type="predicted"/>
<feature type="non-terminal residue" evidence="3">
    <location>
        <position position="1"/>
    </location>
</feature>
<dbReference type="EMBL" id="JACRSQ010000103">
    <property type="protein sequence ID" value="MBC8545309.1"/>
    <property type="molecule type" value="Genomic_DNA"/>
</dbReference>
<dbReference type="InterPro" id="IPR055382">
    <property type="entry name" value="DUF7601"/>
</dbReference>
<dbReference type="Proteomes" id="UP000657006">
    <property type="component" value="Unassembled WGS sequence"/>
</dbReference>
<organism evidence="3 4">
    <name type="scientific">Bianquea renquensis</name>
    <dbReference type="NCBI Taxonomy" id="2763661"/>
    <lineage>
        <taxon>Bacteria</taxon>
        <taxon>Bacillati</taxon>
        <taxon>Bacillota</taxon>
        <taxon>Clostridia</taxon>
        <taxon>Eubacteriales</taxon>
        <taxon>Bianqueaceae</taxon>
        <taxon>Bianquea</taxon>
    </lineage>
</organism>
<feature type="non-terminal residue" evidence="3">
    <location>
        <position position="258"/>
    </location>
</feature>
<keyword evidence="4" id="KW-1185">Reference proteome</keyword>
<evidence type="ECO:0000313" key="3">
    <source>
        <dbReference type="EMBL" id="MBC8545309.1"/>
    </source>
</evidence>
<dbReference type="Pfam" id="PF19407">
    <property type="entry name" value="DUF5979"/>
    <property type="match status" value="1"/>
</dbReference>
<evidence type="ECO:0000313" key="4">
    <source>
        <dbReference type="Proteomes" id="UP000657006"/>
    </source>
</evidence>
<dbReference type="AlphaFoldDB" id="A0A926DXM6"/>